<dbReference type="Proteomes" id="UP000203890">
    <property type="component" value="Segment"/>
</dbReference>
<organism evidence="2 3">
    <name type="scientific">Ostreococcus tauri virus OtV5</name>
    <dbReference type="NCBI Taxonomy" id="1785753"/>
    <lineage>
        <taxon>Viruses</taxon>
        <taxon>Varidnaviria</taxon>
        <taxon>Bamfordvirae</taxon>
        <taxon>Nucleocytoviricota</taxon>
        <taxon>Megaviricetes</taxon>
        <taxon>Algavirales</taxon>
        <taxon>Phycodnaviridae</taxon>
        <taxon>Prasinovirus</taxon>
        <taxon>Prasinovirus ostreotauri</taxon>
    </lineage>
</organism>
<keyword evidence="3" id="KW-1185">Reference proteome</keyword>
<evidence type="ECO:0000313" key="2">
    <source>
        <dbReference type="EMBL" id="ABY27798.1"/>
    </source>
</evidence>
<reference evidence="2 3" key="1">
    <citation type="journal article" date="2008" name="PLoS ONE">
        <title>Life-cycle and genome of OtV5, a large DNA virus of the pelagic marine unicellular green alga Ostreococcus tauri.</title>
        <authorList>
            <person name="Derelle E."/>
            <person name="Ferraz C."/>
            <person name="Escande M.L."/>
            <person name="Eychenie S."/>
            <person name="Cooke R."/>
            <person name="Piganeau G."/>
            <person name="Desdevises Y."/>
            <person name="Bellec L."/>
            <person name="Moreau H."/>
            <person name="Grimsley N."/>
        </authorList>
    </citation>
    <scope>NUCLEOTIDE SEQUENCE [LARGE SCALE GENOMIC DNA]</scope>
    <source>
        <strain evidence="2 3">OtV5</strain>
    </source>
</reference>
<dbReference type="RefSeq" id="YP_001648094.1">
    <property type="nucleotide sequence ID" value="NC_010191.2"/>
</dbReference>
<name>A9YVR5_9PHYC</name>
<sequence length="191" mass="22984">MSQRSLWDTLPIELQEIIIQNSFQLMRDEYINANHRKHNKNKKKRERGLLTAGMLRYIMSSTDAIEMIQWAFPVELIEFELLIDPPMVEVTDYDYTEFYEIFLQRAIDYLEDPANKNEWICPSEDHWLTMFTRLNNFHRTHKHLDILAEVDGTPDLFVWLEYQKDPDTELSREKRQSLRSLGVRLPPIRRN</sequence>
<protein>
    <recommendedName>
        <fullName evidence="1">Helicase-associated domain-containing protein</fullName>
    </recommendedName>
</protein>
<gene>
    <name evidence="2" type="ORF">OtV5_017</name>
</gene>
<dbReference type="InterPro" id="IPR005114">
    <property type="entry name" value="Helicase_assoc"/>
</dbReference>
<dbReference type="OrthoDB" id="10909at10239"/>
<dbReference type="EMBL" id="EU304328">
    <property type="protein sequence ID" value="ABY27798.1"/>
    <property type="molecule type" value="Genomic_DNA"/>
</dbReference>
<dbReference type="KEGG" id="vg:5845641"/>
<evidence type="ECO:0000259" key="1">
    <source>
        <dbReference type="Pfam" id="PF03457"/>
    </source>
</evidence>
<evidence type="ECO:0000313" key="3">
    <source>
        <dbReference type="Proteomes" id="UP000203890"/>
    </source>
</evidence>
<dbReference type="GeneID" id="5845641"/>
<proteinExistence type="predicted"/>
<dbReference type="Pfam" id="PF03457">
    <property type="entry name" value="HA"/>
    <property type="match status" value="1"/>
</dbReference>
<feature type="domain" description="Helicase-associated" evidence="1">
    <location>
        <begin position="124"/>
        <end position="183"/>
    </location>
</feature>
<accession>A9YVR5</accession>